<accession>A0AAV7JFM8</accession>
<protein>
    <submittedName>
        <fullName evidence="3">Uncharacterized protein</fullName>
    </submittedName>
</protein>
<dbReference type="Proteomes" id="UP001165289">
    <property type="component" value="Unassembled WGS sequence"/>
</dbReference>
<dbReference type="AlphaFoldDB" id="A0AAV7JFM8"/>
<evidence type="ECO:0000256" key="2">
    <source>
        <dbReference type="PROSITE-ProRule" id="PRU00504"/>
    </source>
</evidence>
<evidence type="ECO:0000256" key="1">
    <source>
        <dbReference type="ARBA" id="ARBA00022737"/>
    </source>
</evidence>
<dbReference type="GO" id="GO:0000209">
    <property type="term" value="P:protein polyubiquitination"/>
    <property type="evidence" value="ECO:0007669"/>
    <property type="project" value="TreeGrafter"/>
</dbReference>
<reference evidence="3 4" key="1">
    <citation type="journal article" date="2023" name="BMC Biol.">
        <title>The compact genome of the sponge Oopsacas minuta (Hexactinellida) is lacking key metazoan core genes.</title>
        <authorList>
            <person name="Santini S."/>
            <person name="Schenkelaars Q."/>
            <person name="Jourda C."/>
            <person name="Duchesne M."/>
            <person name="Belahbib H."/>
            <person name="Rocher C."/>
            <person name="Selva M."/>
            <person name="Riesgo A."/>
            <person name="Vervoort M."/>
            <person name="Leys S.P."/>
            <person name="Kodjabachian L."/>
            <person name="Le Bivic A."/>
            <person name="Borchiellini C."/>
            <person name="Claverie J.M."/>
            <person name="Renard E."/>
        </authorList>
    </citation>
    <scope>NUCLEOTIDE SEQUENCE [LARGE SCALE GENOMIC DNA]</scope>
    <source>
        <strain evidence="3">SPO-2</strain>
    </source>
</reference>
<name>A0AAV7JFM8_9METZ</name>
<dbReference type="Gene3D" id="2.120.10.30">
    <property type="entry name" value="TolB, C-terminal domain"/>
    <property type="match status" value="1"/>
</dbReference>
<dbReference type="GO" id="GO:0043161">
    <property type="term" value="P:proteasome-mediated ubiquitin-dependent protein catabolic process"/>
    <property type="evidence" value="ECO:0007669"/>
    <property type="project" value="TreeGrafter"/>
</dbReference>
<feature type="repeat" description="NHL" evidence="2">
    <location>
        <begin position="97"/>
        <end position="141"/>
    </location>
</feature>
<dbReference type="Pfam" id="PF01436">
    <property type="entry name" value="NHL"/>
    <property type="match status" value="1"/>
</dbReference>
<dbReference type="CDD" id="cd05819">
    <property type="entry name" value="NHL"/>
    <property type="match status" value="1"/>
</dbReference>
<dbReference type="GO" id="GO:0061630">
    <property type="term" value="F:ubiquitin protein ligase activity"/>
    <property type="evidence" value="ECO:0007669"/>
    <property type="project" value="TreeGrafter"/>
</dbReference>
<comment type="caution">
    <text evidence="3">The sequence shown here is derived from an EMBL/GenBank/DDBJ whole genome shotgun (WGS) entry which is preliminary data.</text>
</comment>
<keyword evidence="1" id="KW-0677">Repeat</keyword>
<organism evidence="3 4">
    <name type="scientific">Oopsacas minuta</name>
    <dbReference type="NCBI Taxonomy" id="111878"/>
    <lineage>
        <taxon>Eukaryota</taxon>
        <taxon>Metazoa</taxon>
        <taxon>Porifera</taxon>
        <taxon>Hexactinellida</taxon>
        <taxon>Hexasterophora</taxon>
        <taxon>Lyssacinosida</taxon>
        <taxon>Leucopsacidae</taxon>
        <taxon>Oopsacas</taxon>
    </lineage>
</organism>
<dbReference type="GO" id="GO:0008270">
    <property type="term" value="F:zinc ion binding"/>
    <property type="evidence" value="ECO:0007669"/>
    <property type="project" value="UniProtKB-KW"/>
</dbReference>
<dbReference type="PANTHER" id="PTHR24104">
    <property type="entry name" value="E3 UBIQUITIN-PROTEIN LIGASE NHLRC1-RELATED"/>
    <property type="match status" value="1"/>
</dbReference>
<dbReference type="InterPro" id="IPR050952">
    <property type="entry name" value="TRIM-NHL_E3_ligases"/>
</dbReference>
<dbReference type="PROSITE" id="PS51125">
    <property type="entry name" value="NHL"/>
    <property type="match status" value="1"/>
</dbReference>
<gene>
    <name evidence="3" type="ORF">LOD99_8650</name>
</gene>
<dbReference type="InterPro" id="IPR011042">
    <property type="entry name" value="6-blade_b-propeller_TolB-like"/>
</dbReference>
<sequence length="262" mass="29958">MATANPLERIFSGDYGSEIQPIVSVCIREDELGSLDTDSVDNSVKVFDGSGKIMLKFGDEEGEGKMYGPIALAICRDRILISQNFWILNYQMNGGFISRIGKRGEGDLEFDYLRGLTFDESNGEVYICDSDNNRIQILSKELTYKTQFGQDNLKTPLDVKLRKEFIYILDESNPCLHLYNYNLILHKSIISREDGLLRMNPWYFCIDNSNNIYFTDYYSDEIMLVDSQFYFKHTKFIASLTGITVDNKGRVIVVCTGGLHML</sequence>
<dbReference type="InterPro" id="IPR001258">
    <property type="entry name" value="NHL_repeat"/>
</dbReference>
<keyword evidence="4" id="KW-1185">Reference proteome</keyword>
<evidence type="ECO:0000313" key="4">
    <source>
        <dbReference type="Proteomes" id="UP001165289"/>
    </source>
</evidence>
<proteinExistence type="predicted"/>
<dbReference type="EMBL" id="JAKMXF010000339">
    <property type="protein sequence ID" value="KAI6647685.1"/>
    <property type="molecule type" value="Genomic_DNA"/>
</dbReference>
<evidence type="ECO:0000313" key="3">
    <source>
        <dbReference type="EMBL" id="KAI6647685.1"/>
    </source>
</evidence>
<dbReference type="SUPFAM" id="SSF101898">
    <property type="entry name" value="NHL repeat"/>
    <property type="match status" value="1"/>
</dbReference>
<dbReference type="PANTHER" id="PTHR24104:SF25">
    <property type="entry name" value="PROTEIN LIN-41"/>
    <property type="match status" value="1"/>
</dbReference>